<accession>A0A9D9H5M4</accession>
<sequence length="330" mass="35868">MRLSKSVKAIVRLIPIILFSLFISSCSSEKLVTDSRIAMGTLVVVSLEQSDEAEMEGIFSLVYEIDNAISRYNPSSWISRINEMAGKERVAVPEDIFNLIKTSISMAYRTDGVFNPAVGPLSGLWGIGTEEARVPEKEEIENILPLLDYTLIEIDDEARTVYLPVAGMALDLGGVGKGYAADLIHDYLVQRGVERALVNLGGNVLAFGSKSGKEKWKIGIRNPEKSASSFFATVEVSDETVITSGGYQRYIDQDGVRYHHILDSRTGYPAVTDILSATVINPSGTLGDMLSTTLFALGSEKAMELAEELGVEVILYLSDGSVLSTYSSDS</sequence>
<dbReference type="GO" id="GO:0046872">
    <property type="term" value="F:metal ion binding"/>
    <property type="evidence" value="ECO:0007669"/>
    <property type="project" value="UniProtKB-UniRule"/>
</dbReference>
<comment type="cofactor">
    <cofactor evidence="11">
        <name>Mg(2+)</name>
        <dbReference type="ChEBI" id="CHEBI:18420"/>
    </cofactor>
    <cofactor evidence="11">
        <name>Mn(2+)</name>
        <dbReference type="ChEBI" id="CHEBI:29035"/>
    </cofactor>
    <text evidence="11">Magnesium. Can also use manganese.</text>
</comment>
<evidence type="ECO:0000256" key="7">
    <source>
        <dbReference type="ARBA" id="ARBA00022842"/>
    </source>
</evidence>
<dbReference type="InterPro" id="IPR003374">
    <property type="entry name" value="ApbE-like_sf"/>
</dbReference>
<evidence type="ECO:0000256" key="6">
    <source>
        <dbReference type="ARBA" id="ARBA00022827"/>
    </source>
</evidence>
<dbReference type="EC" id="2.7.1.180" evidence="1 10"/>
<evidence type="ECO:0000256" key="1">
    <source>
        <dbReference type="ARBA" id="ARBA00011955"/>
    </source>
</evidence>
<gene>
    <name evidence="13" type="ORF">IAA97_07185</name>
</gene>
<evidence type="ECO:0000256" key="4">
    <source>
        <dbReference type="ARBA" id="ARBA00022679"/>
    </source>
</evidence>
<comment type="catalytic activity">
    <reaction evidence="9 10 12">
        <text>L-threonyl-[protein] + FAD = FMN-L-threonyl-[protein] + AMP + H(+)</text>
        <dbReference type="Rhea" id="RHEA:36847"/>
        <dbReference type="Rhea" id="RHEA-COMP:11060"/>
        <dbReference type="Rhea" id="RHEA-COMP:11061"/>
        <dbReference type="ChEBI" id="CHEBI:15378"/>
        <dbReference type="ChEBI" id="CHEBI:30013"/>
        <dbReference type="ChEBI" id="CHEBI:57692"/>
        <dbReference type="ChEBI" id="CHEBI:74257"/>
        <dbReference type="ChEBI" id="CHEBI:456215"/>
        <dbReference type="EC" id="2.7.1.180"/>
    </reaction>
</comment>
<keyword evidence="12" id="KW-0472">Membrane</keyword>
<dbReference type="PIRSF" id="PIRSF006268">
    <property type="entry name" value="ApbE"/>
    <property type="match status" value="1"/>
</dbReference>
<evidence type="ECO:0000256" key="8">
    <source>
        <dbReference type="ARBA" id="ARBA00031306"/>
    </source>
</evidence>
<evidence type="ECO:0000256" key="12">
    <source>
        <dbReference type="RuleBase" id="RU363002"/>
    </source>
</evidence>
<comment type="function">
    <text evidence="12">Flavin transferase that catalyzes the transfer of the FMN moiety of FAD and its covalent binding to the hydroxyl group of a threonine residue in a target flavoprotein.</text>
</comment>
<feature type="binding site" evidence="11">
    <location>
        <position position="174"/>
    </location>
    <ligand>
        <name>Mg(2+)</name>
        <dbReference type="ChEBI" id="CHEBI:18420"/>
    </ligand>
</feature>
<keyword evidence="7 10" id="KW-0460">Magnesium</keyword>
<dbReference type="PANTHER" id="PTHR30040">
    <property type="entry name" value="THIAMINE BIOSYNTHESIS LIPOPROTEIN APBE"/>
    <property type="match status" value="1"/>
</dbReference>
<comment type="caution">
    <text evidence="13">The sequence shown here is derived from an EMBL/GenBank/DDBJ whole genome shotgun (WGS) entry which is preliminary data.</text>
</comment>
<evidence type="ECO:0000256" key="11">
    <source>
        <dbReference type="PIRSR" id="PIRSR006268-2"/>
    </source>
</evidence>
<keyword evidence="3 10" id="KW-0285">Flavoprotein</keyword>
<dbReference type="EMBL" id="JADIMT010000083">
    <property type="protein sequence ID" value="MBO8436744.1"/>
    <property type="molecule type" value="Genomic_DNA"/>
</dbReference>
<feature type="binding site" evidence="11">
    <location>
        <position position="288"/>
    </location>
    <ligand>
        <name>Mg(2+)</name>
        <dbReference type="ChEBI" id="CHEBI:18420"/>
    </ligand>
</feature>
<evidence type="ECO:0000313" key="13">
    <source>
        <dbReference type="EMBL" id="MBO8436744.1"/>
    </source>
</evidence>
<comment type="subcellular location">
    <subcellularLocation>
        <location evidence="12">Cell inner membrane</location>
        <topology evidence="12">Lipid-anchor</topology>
        <orientation evidence="12">Periplasmic side</orientation>
    </subcellularLocation>
</comment>
<keyword evidence="5 10" id="KW-0479">Metal-binding</keyword>
<evidence type="ECO:0000256" key="3">
    <source>
        <dbReference type="ARBA" id="ARBA00022630"/>
    </source>
</evidence>
<dbReference type="SUPFAM" id="SSF143631">
    <property type="entry name" value="ApbE-like"/>
    <property type="match status" value="1"/>
</dbReference>
<evidence type="ECO:0000313" key="14">
    <source>
        <dbReference type="Proteomes" id="UP000823615"/>
    </source>
</evidence>
<dbReference type="AlphaFoldDB" id="A0A9D9H5M4"/>
<reference evidence="13" key="1">
    <citation type="submission" date="2020-10" db="EMBL/GenBank/DDBJ databases">
        <authorList>
            <person name="Gilroy R."/>
        </authorList>
    </citation>
    <scope>NUCLEOTIDE SEQUENCE</scope>
    <source>
        <strain evidence="13">7293</strain>
    </source>
</reference>
<evidence type="ECO:0000256" key="2">
    <source>
        <dbReference type="ARBA" id="ARBA00016337"/>
    </source>
</evidence>
<keyword evidence="6 10" id="KW-0274">FAD</keyword>
<dbReference type="InterPro" id="IPR024932">
    <property type="entry name" value="ApbE"/>
</dbReference>
<keyword evidence="12" id="KW-0449">Lipoprotein</keyword>
<comment type="similarity">
    <text evidence="10 12">Belongs to the ApbE family.</text>
</comment>
<evidence type="ECO:0000256" key="9">
    <source>
        <dbReference type="ARBA" id="ARBA00048540"/>
    </source>
</evidence>
<keyword evidence="12" id="KW-0997">Cell inner membrane</keyword>
<proteinExistence type="inferred from homology"/>
<evidence type="ECO:0000256" key="10">
    <source>
        <dbReference type="PIRNR" id="PIRNR006268"/>
    </source>
</evidence>
<dbReference type="PANTHER" id="PTHR30040:SF2">
    <property type="entry name" value="FAD:PROTEIN FMN TRANSFERASE"/>
    <property type="match status" value="1"/>
</dbReference>
<dbReference type="GO" id="GO:0005886">
    <property type="term" value="C:plasma membrane"/>
    <property type="evidence" value="ECO:0007669"/>
    <property type="project" value="UniProtKB-SubCell"/>
</dbReference>
<dbReference type="GO" id="GO:0016740">
    <property type="term" value="F:transferase activity"/>
    <property type="evidence" value="ECO:0007669"/>
    <property type="project" value="UniProtKB-UniRule"/>
</dbReference>
<feature type="binding site" evidence="11">
    <location>
        <position position="292"/>
    </location>
    <ligand>
        <name>Mg(2+)</name>
        <dbReference type="ChEBI" id="CHEBI:18420"/>
    </ligand>
</feature>
<dbReference type="PROSITE" id="PS51257">
    <property type="entry name" value="PROKAR_LIPOPROTEIN"/>
    <property type="match status" value="1"/>
</dbReference>
<protein>
    <recommendedName>
        <fullName evidence="2 10">FAD:protein FMN transferase</fullName>
        <ecNumber evidence="1 10">2.7.1.180</ecNumber>
    </recommendedName>
    <alternativeName>
        <fullName evidence="8 10">Flavin transferase</fullName>
    </alternativeName>
</protein>
<dbReference type="Gene3D" id="3.10.520.10">
    <property type="entry name" value="ApbE-like domains"/>
    <property type="match status" value="1"/>
</dbReference>
<evidence type="ECO:0000256" key="5">
    <source>
        <dbReference type="ARBA" id="ARBA00022723"/>
    </source>
</evidence>
<dbReference type="Proteomes" id="UP000823615">
    <property type="component" value="Unassembled WGS sequence"/>
</dbReference>
<keyword evidence="12" id="KW-1003">Cell membrane</keyword>
<keyword evidence="4 10" id="KW-0808">Transferase</keyword>
<name>A0A9D9H5M4_9SPIO</name>
<organism evidence="13 14">
    <name type="scientific">Candidatus Ornithospirochaeta stercoripullorum</name>
    <dbReference type="NCBI Taxonomy" id="2840899"/>
    <lineage>
        <taxon>Bacteria</taxon>
        <taxon>Pseudomonadati</taxon>
        <taxon>Spirochaetota</taxon>
        <taxon>Spirochaetia</taxon>
        <taxon>Spirochaetales</taxon>
        <taxon>Spirochaetaceae</taxon>
        <taxon>Spirochaetaceae incertae sedis</taxon>
        <taxon>Candidatus Ornithospirochaeta</taxon>
    </lineage>
</organism>
<reference evidence="13" key="2">
    <citation type="journal article" date="2021" name="PeerJ">
        <title>Extensive microbial diversity within the chicken gut microbiome revealed by metagenomics and culture.</title>
        <authorList>
            <person name="Gilroy R."/>
            <person name="Ravi A."/>
            <person name="Getino M."/>
            <person name="Pursley I."/>
            <person name="Horton D.L."/>
            <person name="Alikhan N.F."/>
            <person name="Baker D."/>
            <person name="Gharbi K."/>
            <person name="Hall N."/>
            <person name="Watson M."/>
            <person name="Adriaenssens E.M."/>
            <person name="Foster-Nyarko E."/>
            <person name="Jarju S."/>
            <person name="Secka A."/>
            <person name="Antonio M."/>
            <person name="Oren A."/>
            <person name="Chaudhuri R.R."/>
            <person name="La Ragione R."/>
            <person name="Hildebrand F."/>
            <person name="Pallen M.J."/>
        </authorList>
    </citation>
    <scope>NUCLEOTIDE SEQUENCE</scope>
    <source>
        <strain evidence="13">7293</strain>
    </source>
</reference>
<dbReference type="Pfam" id="PF02424">
    <property type="entry name" value="ApbE"/>
    <property type="match status" value="1"/>
</dbReference>